<gene>
    <name evidence="2" type="ORF">BCR42DRAFT_427845</name>
</gene>
<evidence type="ECO:0000313" key="2">
    <source>
        <dbReference type="EMBL" id="ORZ05832.1"/>
    </source>
</evidence>
<dbReference type="AlphaFoldDB" id="A0A1X2HZ55"/>
<evidence type="ECO:0000313" key="3">
    <source>
        <dbReference type="Proteomes" id="UP000193560"/>
    </source>
</evidence>
<keyword evidence="3" id="KW-1185">Reference proteome</keyword>
<organism evidence="2 3">
    <name type="scientific">Absidia repens</name>
    <dbReference type="NCBI Taxonomy" id="90262"/>
    <lineage>
        <taxon>Eukaryota</taxon>
        <taxon>Fungi</taxon>
        <taxon>Fungi incertae sedis</taxon>
        <taxon>Mucoromycota</taxon>
        <taxon>Mucoromycotina</taxon>
        <taxon>Mucoromycetes</taxon>
        <taxon>Mucorales</taxon>
        <taxon>Cunninghamellaceae</taxon>
        <taxon>Absidia</taxon>
    </lineage>
</organism>
<feature type="signal peptide" evidence="1">
    <location>
        <begin position="1"/>
        <end position="20"/>
    </location>
</feature>
<protein>
    <submittedName>
        <fullName evidence="2">Uncharacterized protein</fullName>
    </submittedName>
</protein>
<keyword evidence="1" id="KW-0732">Signal</keyword>
<comment type="caution">
    <text evidence="2">The sequence shown here is derived from an EMBL/GenBank/DDBJ whole genome shotgun (WGS) entry which is preliminary data.</text>
</comment>
<feature type="chain" id="PRO_5013208047" evidence="1">
    <location>
        <begin position="21"/>
        <end position="235"/>
    </location>
</feature>
<proteinExistence type="predicted"/>
<sequence length="235" mass="25700">MKFTTLILSLSAAFIPSVWTAPAQSVSASASLSAKRATGTPRTYPISLEKQEQKDPIEMNDILNVVADNSLLSDMVQGGWSEEQAELVMSLLDAVDAMTEFPILSEGTNSSVEDNQEAFARFNALRADMNQLLAQAGYQYKTIGSRRRVLTRLDTSFAPNAAVAATEIEETGFHIPDISQIVHGIVSLIRSANEFTKLLNNPRLEDYTEAILDTAEMVEKILTFPKGGLFSDGHQ</sequence>
<reference evidence="2 3" key="1">
    <citation type="submission" date="2016-07" db="EMBL/GenBank/DDBJ databases">
        <title>Pervasive Adenine N6-methylation of Active Genes in Fungi.</title>
        <authorList>
            <consortium name="DOE Joint Genome Institute"/>
            <person name="Mondo S.J."/>
            <person name="Dannebaum R.O."/>
            <person name="Kuo R.C."/>
            <person name="Labutti K."/>
            <person name="Haridas S."/>
            <person name="Kuo A."/>
            <person name="Salamov A."/>
            <person name="Ahrendt S.R."/>
            <person name="Lipzen A."/>
            <person name="Sullivan W."/>
            <person name="Andreopoulos W.B."/>
            <person name="Clum A."/>
            <person name="Lindquist E."/>
            <person name="Daum C."/>
            <person name="Ramamoorthy G.K."/>
            <person name="Gryganskyi A."/>
            <person name="Culley D."/>
            <person name="Magnuson J.K."/>
            <person name="James T.Y."/>
            <person name="O'Malley M.A."/>
            <person name="Stajich J.E."/>
            <person name="Spatafora J.W."/>
            <person name="Visel A."/>
            <person name="Grigoriev I.V."/>
        </authorList>
    </citation>
    <scope>NUCLEOTIDE SEQUENCE [LARGE SCALE GENOMIC DNA]</scope>
    <source>
        <strain evidence="2 3">NRRL 1336</strain>
    </source>
</reference>
<evidence type="ECO:0000256" key="1">
    <source>
        <dbReference type="SAM" id="SignalP"/>
    </source>
</evidence>
<dbReference type="Proteomes" id="UP000193560">
    <property type="component" value="Unassembled WGS sequence"/>
</dbReference>
<dbReference type="OrthoDB" id="2283586at2759"/>
<name>A0A1X2HZ55_9FUNG</name>
<dbReference type="EMBL" id="MCGE01000042">
    <property type="protein sequence ID" value="ORZ05832.1"/>
    <property type="molecule type" value="Genomic_DNA"/>
</dbReference>
<accession>A0A1X2HZ55</accession>